<evidence type="ECO:0000313" key="2">
    <source>
        <dbReference type="Proteomes" id="UP001174934"/>
    </source>
</evidence>
<comment type="caution">
    <text evidence="1">The sequence shown here is derived from an EMBL/GenBank/DDBJ whole genome shotgun (WGS) entry which is preliminary data.</text>
</comment>
<dbReference type="InterPro" id="IPR029063">
    <property type="entry name" value="SAM-dependent_MTases_sf"/>
</dbReference>
<dbReference type="Gene3D" id="3.40.50.150">
    <property type="entry name" value="Vaccinia Virus protein VP39"/>
    <property type="match status" value="1"/>
</dbReference>
<sequence length="374" mass="41478">MLLAPLPPPPSEVFLPPLWQRPAFDDILDCLKKLRIEPPIWSPRLSRADILKEQQESAANTAHHRREILSFLSFIIKSSLAWIEDDDRREELWEEASKRLSERCGRAAMGEIIRRWPFPDHHQQHGANSPFSLSIREPPITGDALGLKTWGSSYVLAQLLRQFASTTTTPAGPLSHLFPAHQQQPPEVLELGSGTGLLGLAAACIWKTTVVLTDLDMIMPNLRHNAELNRATVEACGGRVDTAALTWGAEPEENDPRFAEGNQYKLILAADAVYDDNHPVLLASATNAHLSLCPDARALAMIPMRDETTDRLLAIFKSEMLGQKSSGDGGPLFCVAESLVSGQDDWGAEDDEESRHVGFWWGVFARREGEDSVK</sequence>
<name>A0AA40BY14_9PEZI</name>
<dbReference type="GO" id="GO:0005829">
    <property type="term" value="C:cytosol"/>
    <property type="evidence" value="ECO:0007669"/>
    <property type="project" value="TreeGrafter"/>
</dbReference>
<dbReference type="SUPFAM" id="SSF53335">
    <property type="entry name" value="S-adenosyl-L-methionine-dependent methyltransferases"/>
    <property type="match status" value="1"/>
</dbReference>
<dbReference type="EMBL" id="JAULSR010000005">
    <property type="protein sequence ID" value="KAK0618006.1"/>
    <property type="molecule type" value="Genomic_DNA"/>
</dbReference>
<accession>A0AA40BY14</accession>
<protein>
    <submittedName>
        <fullName evidence="1">Methyltransferase-domain-containing protein</fullName>
    </submittedName>
</protein>
<dbReference type="PANTHER" id="PTHR14614">
    <property type="entry name" value="HEPATOCELLULAR CARCINOMA-ASSOCIATED ANTIGEN"/>
    <property type="match status" value="1"/>
</dbReference>
<dbReference type="Proteomes" id="UP001174934">
    <property type="component" value="Unassembled WGS sequence"/>
</dbReference>
<dbReference type="AlphaFoldDB" id="A0AA40BY14"/>
<dbReference type="Pfam" id="PF10294">
    <property type="entry name" value="Methyltransf_16"/>
    <property type="match status" value="1"/>
</dbReference>
<dbReference type="InterPro" id="IPR019410">
    <property type="entry name" value="Methyltransf_16"/>
</dbReference>
<evidence type="ECO:0000313" key="1">
    <source>
        <dbReference type="EMBL" id="KAK0618006.1"/>
    </source>
</evidence>
<keyword evidence="1" id="KW-0489">Methyltransferase</keyword>
<proteinExistence type="predicted"/>
<dbReference type="GO" id="GO:0032259">
    <property type="term" value="P:methylation"/>
    <property type="evidence" value="ECO:0007669"/>
    <property type="project" value="UniProtKB-KW"/>
</dbReference>
<dbReference type="GO" id="GO:0008757">
    <property type="term" value="F:S-adenosylmethionine-dependent methyltransferase activity"/>
    <property type="evidence" value="ECO:0007669"/>
    <property type="project" value="UniProtKB-ARBA"/>
</dbReference>
<gene>
    <name evidence="1" type="ORF">B0T17DRAFT_495724</name>
</gene>
<keyword evidence="2" id="KW-1185">Reference proteome</keyword>
<organism evidence="1 2">
    <name type="scientific">Bombardia bombarda</name>
    <dbReference type="NCBI Taxonomy" id="252184"/>
    <lineage>
        <taxon>Eukaryota</taxon>
        <taxon>Fungi</taxon>
        <taxon>Dikarya</taxon>
        <taxon>Ascomycota</taxon>
        <taxon>Pezizomycotina</taxon>
        <taxon>Sordariomycetes</taxon>
        <taxon>Sordariomycetidae</taxon>
        <taxon>Sordariales</taxon>
        <taxon>Lasiosphaeriaceae</taxon>
        <taxon>Bombardia</taxon>
    </lineage>
</organism>
<keyword evidence="1" id="KW-0808">Transferase</keyword>
<dbReference type="PANTHER" id="PTHR14614:SF156">
    <property type="entry name" value="PROTEIN-LYSINE N-METHYLTRANSFERASE EFM2"/>
    <property type="match status" value="1"/>
</dbReference>
<reference evidence="1" key="1">
    <citation type="submission" date="2023-06" db="EMBL/GenBank/DDBJ databases">
        <title>Genome-scale phylogeny and comparative genomics of the fungal order Sordariales.</title>
        <authorList>
            <consortium name="Lawrence Berkeley National Laboratory"/>
            <person name="Hensen N."/>
            <person name="Bonometti L."/>
            <person name="Westerberg I."/>
            <person name="Brannstrom I.O."/>
            <person name="Guillou S."/>
            <person name="Cros-Aarteil S."/>
            <person name="Calhoun S."/>
            <person name="Haridas S."/>
            <person name="Kuo A."/>
            <person name="Mondo S."/>
            <person name="Pangilinan J."/>
            <person name="Riley R."/>
            <person name="LaButti K."/>
            <person name="Andreopoulos B."/>
            <person name="Lipzen A."/>
            <person name="Chen C."/>
            <person name="Yanf M."/>
            <person name="Daum C."/>
            <person name="Ng V."/>
            <person name="Clum A."/>
            <person name="Steindorff A."/>
            <person name="Ohm R."/>
            <person name="Martin F."/>
            <person name="Silar P."/>
            <person name="Natvig D."/>
            <person name="Lalanne C."/>
            <person name="Gautier V."/>
            <person name="Ament-velasquez S.L."/>
            <person name="Kruys A."/>
            <person name="Hutchinson M.I."/>
            <person name="Powell A.J."/>
            <person name="Barry K."/>
            <person name="Miller A.N."/>
            <person name="Grigoriev I.V."/>
            <person name="Debuchy R."/>
            <person name="Gladieux P."/>
            <person name="Thoren M.H."/>
            <person name="Johannesson H."/>
        </authorList>
    </citation>
    <scope>NUCLEOTIDE SEQUENCE</scope>
    <source>
        <strain evidence="1">SMH3391-2</strain>
    </source>
</reference>